<proteinExistence type="predicted"/>
<comment type="caution">
    <text evidence="1">The sequence shown here is derived from an EMBL/GenBank/DDBJ whole genome shotgun (WGS) entry which is preliminary data.</text>
</comment>
<dbReference type="RefSeq" id="WP_289162547.1">
    <property type="nucleotide sequence ID" value="NZ_JASZZN010000003.1"/>
</dbReference>
<evidence type="ECO:0000313" key="2">
    <source>
        <dbReference type="Proteomes" id="UP001239462"/>
    </source>
</evidence>
<name>A0ABT7PEP9_9BACT</name>
<dbReference type="Proteomes" id="UP001239462">
    <property type="component" value="Unassembled WGS sequence"/>
</dbReference>
<reference evidence="1 2" key="1">
    <citation type="submission" date="2023-06" db="EMBL/GenBank/DDBJ databases">
        <title>Roseiconus lacunae JC819 isolated from Gulf of Mannar region, Tamil Nadu.</title>
        <authorList>
            <person name="Pk S."/>
            <person name="Ch S."/>
            <person name="Ch V.R."/>
        </authorList>
    </citation>
    <scope>NUCLEOTIDE SEQUENCE [LARGE SCALE GENOMIC DNA]</scope>
    <source>
        <strain evidence="1 2">JC819</strain>
    </source>
</reference>
<protein>
    <recommendedName>
        <fullName evidence="3">Phage gp6-like head-tail connector protein</fullName>
    </recommendedName>
</protein>
<sequence length="105" mass="11625">MTITHETTTAELHALYVENQNYDLDADTAACRMFIRAARALHAQIVKSKAKRVQIDGVPVELDAALIERQIGDAIAYLNGNDPAFRKRSGRSGGTFIYDMSGIRE</sequence>
<organism evidence="1 2">
    <name type="scientific">Roseiconus lacunae</name>
    <dbReference type="NCBI Taxonomy" id="2605694"/>
    <lineage>
        <taxon>Bacteria</taxon>
        <taxon>Pseudomonadati</taxon>
        <taxon>Planctomycetota</taxon>
        <taxon>Planctomycetia</taxon>
        <taxon>Pirellulales</taxon>
        <taxon>Pirellulaceae</taxon>
        <taxon>Roseiconus</taxon>
    </lineage>
</organism>
<gene>
    <name evidence="1" type="ORF">QTN89_05955</name>
</gene>
<keyword evidence="2" id="KW-1185">Reference proteome</keyword>
<evidence type="ECO:0008006" key="3">
    <source>
        <dbReference type="Google" id="ProtNLM"/>
    </source>
</evidence>
<accession>A0ABT7PEP9</accession>
<dbReference type="EMBL" id="JASZZN010000003">
    <property type="protein sequence ID" value="MDM4014964.1"/>
    <property type="molecule type" value="Genomic_DNA"/>
</dbReference>
<evidence type="ECO:0000313" key="1">
    <source>
        <dbReference type="EMBL" id="MDM4014964.1"/>
    </source>
</evidence>